<dbReference type="InterPro" id="IPR011856">
    <property type="entry name" value="tRNA_endonuc-like_dom_sf"/>
</dbReference>
<comment type="caution">
    <text evidence="1">The sequence shown here is derived from an EMBL/GenBank/DDBJ whole genome shotgun (WGS) entry which is preliminary data.</text>
</comment>
<dbReference type="Gene3D" id="3.40.1350.10">
    <property type="match status" value="1"/>
</dbReference>
<dbReference type="GO" id="GO:0003676">
    <property type="term" value="F:nucleic acid binding"/>
    <property type="evidence" value="ECO:0007669"/>
    <property type="project" value="InterPro"/>
</dbReference>
<sequence length="135" mass="15145">MGTMTGNQIGLAGEFRVMCELLMRGHNPAKSYLEQGPDIILENGLRIEIKSAHRVKTGGARFYYFTLNGSGPRKRQDLSGCDFMIFWCIDDDCFFIVPMTDVGTSACFTDVSTGARHRYATYLNKWDLLEVTNGT</sequence>
<reference evidence="1" key="1">
    <citation type="journal article" date="2015" name="Nature">
        <title>Complex archaea that bridge the gap between prokaryotes and eukaryotes.</title>
        <authorList>
            <person name="Spang A."/>
            <person name="Saw J.H."/>
            <person name="Jorgensen S.L."/>
            <person name="Zaremba-Niedzwiedzka K."/>
            <person name="Martijn J."/>
            <person name="Lind A.E."/>
            <person name="van Eijk R."/>
            <person name="Schleper C."/>
            <person name="Guy L."/>
            <person name="Ettema T.J."/>
        </authorList>
    </citation>
    <scope>NUCLEOTIDE SEQUENCE</scope>
</reference>
<gene>
    <name evidence="1" type="ORF">LCGC14_1154920</name>
</gene>
<accession>A0A0F9MHI3</accession>
<proteinExistence type="predicted"/>
<protein>
    <recommendedName>
        <fullName evidence="2">PD(D/E)XK endonuclease domain-containing protein</fullName>
    </recommendedName>
</protein>
<dbReference type="EMBL" id="LAZR01005584">
    <property type="protein sequence ID" value="KKM98746.1"/>
    <property type="molecule type" value="Genomic_DNA"/>
</dbReference>
<evidence type="ECO:0008006" key="2">
    <source>
        <dbReference type="Google" id="ProtNLM"/>
    </source>
</evidence>
<dbReference type="AlphaFoldDB" id="A0A0F9MHI3"/>
<organism evidence="1">
    <name type="scientific">marine sediment metagenome</name>
    <dbReference type="NCBI Taxonomy" id="412755"/>
    <lineage>
        <taxon>unclassified sequences</taxon>
        <taxon>metagenomes</taxon>
        <taxon>ecological metagenomes</taxon>
    </lineage>
</organism>
<evidence type="ECO:0000313" key="1">
    <source>
        <dbReference type="EMBL" id="KKM98746.1"/>
    </source>
</evidence>
<name>A0A0F9MHI3_9ZZZZ</name>